<dbReference type="GO" id="GO:0006334">
    <property type="term" value="P:nucleosome assembly"/>
    <property type="evidence" value="ECO:0007669"/>
    <property type="project" value="InterPro"/>
</dbReference>
<gene>
    <name evidence="3" type="ORF">LOTGIDRAFT_96468</name>
</gene>
<protein>
    <submittedName>
        <fullName evidence="3">Uncharacterized protein</fullName>
    </submittedName>
</protein>
<sequence length="205" mass="24627">TNKQFQKSVENIEYCQSKIKDLDIKEMEEMKNTAQKYSDYKKIHFDERNKIIRNELPHFWKTAFVNHPQIEELLTEEDVESIDYLVDLYVEDFEDIRAGYFLHFEFSTNPYFTNTVITKEYHLMDKNHKVLGKKEPISVSSEIKWKPDMDLLAKKKKDKKKRKTFSAFFSWFTDNEDPASDELAEVIKEDLWLNPLQYFLDIEAD</sequence>
<evidence type="ECO:0000313" key="4">
    <source>
        <dbReference type="Proteomes" id="UP000030746"/>
    </source>
</evidence>
<dbReference type="EMBL" id="KB199699">
    <property type="protein sequence ID" value="ESP04562.1"/>
    <property type="molecule type" value="Genomic_DNA"/>
</dbReference>
<dbReference type="InterPro" id="IPR037231">
    <property type="entry name" value="NAP-like_sf"/>
</dbReference>
<dbReference type="InterPro" id="IPR002164">
    <property type="entry name" value="NAP_family"/>
</dbReference>
<organism evidence="3 4">
    <name type="scientific">Lottia gigantea</name>
    <name type="common">Giant owl limpet</name>
    <dbReference type="NCBI Taxonomy" id="225164"/>
    <lineage>
        <taxon>Eukaryota</taxon>
        <taxon>Metazoa</taxon>
        <taxon>Spiralia</taxon>
        <taxon>Lophotrochozoa</taxon>
        <taxon>Mollusca</taxon>
        <taxon>Gastropoda</taxon>
        <taxon>Patellogastropoda</taxon>
        <taxon>Lottioidea</taxon>
        <taxon>Lottiidae</taxon>
        <taxon>Lottia</taxon>
    </lineage>
</organism>
<dbReference type="Gene3D" id="1.20.5.1500">
    <property type="match status" value="1"/>
</dbReference>
<comment type="similarity">
    <text evidence="1 2">Belongs to the nucleosome assembly protein (NAP) family.</text>
</comment>
<proteinExistence type="inferred from homology"/>
<keyword evidence="4" id="KW-1185">Reference proteome</keyword>
<dbReference type="AlphaFoldDB" id="V4BFE0"/>
<dbReference type="Pfam" id="PF00956">
    <property type="entry name" value="NAP"/>
    <property type="match status" value="1"/>
</dbReference>
<dbReference type="GeneID" id="20253107"/>
<evidence type="ECO:0000256" key="2">
    <source>
        <dbReference type="RuleBase" id="RU003876"/>
    </source>
</evidence>
<dbReference type="OrthoDB" id="19419at2759"/>
<dbReference type="PANTHER" id="PTHR11875">
    <property type="entry name" value="TESTIS-SPECIFIC Y-ENCODED PROTEIN"/>
    <property type="match status" value="1"/>
</dbReference>
<dbReference type="SUPFAM" id="SSF143113">
    <property type="entry name" value="NAP-like"/>
    <property type="match status" value="1"/>
</dbReference>
<accession>V4BFE0</accession>
<dbReference type="RefSeq" id="XP_009044731.1">
    <property type="nucleotide sequence ID" value="XM_009046483.1"/>
</dbReference>
<dbReference type="CTD" id="20253107"/>
<dbReference type="HOGENOM" id="CLU_051687_4_1_1"/>
<reference evidence="3 4" key="1">
    <citation type="journal article" date="2013" name="Nature">
        <title>Insights into bilaterian evolution from three spiralian genomes.</title>
        <authorList>
            <person name="Simakov O."/>
            <person name="Marletaz F."/>
            <person name="Cho S.J."/>
            <person name="Edsinger-Gonzales E."/>
            <person name="Havlak P."/>
            <person name="Hellsten U."/>
            <person name="Kuo D.H."/>
            <person name="Larsson T."/>
            <person name="Lv J."/>
            <person name="Arendt D."/>
            <person name="Savage R."/>
            <person name="Osoegawa K."/>
            <person name="de Jong P."/>
            <person name="Grimwood J."/>
            <person name="Chapman J.A."/>
            <person name="Shapiro H."/>
            <person name="Aerts A."/>
            <person name="Otillar R.P."/>
            <person name="Terry A.Y."/>
            <person name="Boore J.L."/>
            <person name="Grigoriev I.V."/>
            <person name="Lindberg D.R."/>
            <person name="Seaver E.C."/>
            <person name="Weisblat D.A."/>
            <person name="Putnam N.H."/>
            <person name="Rokhsar D.S."/>
        </authorList>
    </citation>
    <scope>NUCLEOTIDE SEQUENCE [LARGE SCALE GENOMIC DNA]</scope>
</reference>
<evidence type="ECO:0000313" key="3">
    <source>
        <dbReference type="EMBL" id="ESP04562.1"/>
    </source>
</evidence>
<feature type="non-terminal residue" evidence="3">
    <location>
        <position position="1"/>
    </location>
</feature>
<dbReference type="Gene3D" id="3.30.1120.90">
    <property type="entry name" value="Nucleosome assembly protein"/>
    <property type="match status" value="1"/>
</dbReference>
<dbReference type="STRING" id="225164.V4BFE0"/>
<name>V4BFE0_LOTGI</name>
<dbReference type="Proteomes" id="UP000030746">
    <property type="component" value="Unassembled WGS sequence"/>
</dbReference>
<dbReference type="KEGG" id="lgi:LOTGIDRAFT_96468"/>
<feature type="non-terminal residue" evidence="3">
    <location>
        <position position="205"/>
    </location>
</feature>
<dbReference type="OMA" id="LEMEYMM"/>
<dbReference type="GO" id="GO:0005634">
    <property type="term" value="C:nucleus"/>
    <property type="evidence" value="ECO:0007669"/>
    <property type="project" value="InterPro"/>
</dbReference>
<evidence type="ECO:0000256" key="1">
    <source>
        <dbReference type="ARBA" id="ARBA00009947"/>
    </source>
</evidence>